<sequence>MKISSSILRGTRIDIAEIVARDPEIRAIAAANLETFAVMKKVRENGRGDIHALEIAVVIQIAITRGGSMKN</sequence>
<evidence type="ECO:0000313" key="1">
    <source>
        <dbReference type="EMBL" id="KAJ7951103.1"/>
    </source>
</evidence>
<dbReference type="Proteomes" id="UP001163823">
    <property type="component" value="Chromosome 11"/>
</dbReference>
<proteinExistence type="predicted"/>
<accession>A0AAD7PD12</accession>
<dbReference type="EMBL" id="JARAOO010000011">
    <property type="protein sequence ID" value="KAJ7951103.1"/>
    <property type="molecule type" value="Genomic_DNA"/>
</dbReference>
<evidence type="ECO:0000313" key="2">
    <source>
        <dbReference type="Proteomes" id="UP001163823"/>
    </source>
</evidence>
<protein>
    <submittedName>
        <fullName evidence="1">Uncharacterized protein</fullName>
    </submittedName>
</protein>
<dbReference type="AlphaFoldDB" id="A0AAD7PD12"/>
<dbReference type="KEGG" id="qsa:O6P43_027198"/>
<reference evidence="1" key="1">
    <citation type="journal article" date="2023" name="Science">
        <title>Elucidation of the pathway for biosynthesis of saponin adjuvants from the soapbark tree.</title>
        <authorList>
            <person name="Reed J."/>
            <person name="Orme A."/>
            <person name="El-Demerdash A."/>
            <person name="Owen C."/>
            <person name="Martin L.B.B."/>
            <person name="Misra R.C."/>
            <person name="Kikuchi S."/>
            <person name="Rejzek M."/>
            <person name="Martin A.C."/>
            <person name="Harkess A."/>
            <person name="Leebens-Mack J."/>
            <person name="Louveau T."/>
            <person name="Stephenson M.J."/>
            <person name="Osbourn A."/>
        </authorList>
    </citation>
    <scope>NUCLEOTIDE SEQUENCE</scope>
    <source>
        <strain evidence="1">S10</strain>
    </source>
</reference>
<name>A0AAD7PD12_QUISA</name>
<comment type="caution">
    <text evidence="1">The sequence shown here is derived from an EMBL/GenBank/DDBJ whole genome shotgun (WGS) entry which is preliminary data.</text>
</comment>
<gene>
    <name evidence="1" type="ORF">O6P43_027198</name>
</gene>
<keyword evidence="2" id="KW-1185">Reference proteome</keyword>
<organism evidence="1 2">
    <name type="scientific">Quillaja saponaria</name>
    <name type="common">Soap bark tree</name>
    <dbReference type="NCBI Taxonomy" id="32244"/>
    <lineage>
        <taxon>Eukaryota</taxon>
        <taxon>Viridiplantae</taxon>
        <taxon>Streptophyta</taxon>
        <taxon>Embryophyta</taxon>
        <taxon>Tracheophyta</taxon>
        <taxon>Spermatophyta</taxon>
        <taxon>Magnoliopsida</taxon>
        <taxon>eudicotyledons</taxon>
        <taxon>Gunneridae</taxon>
        <taxon>Pentapetalae</taxon>
        <taxon>rosids</taxon>
        <taxon>fabids</taxon>
        <taxon>Fabales</taxon>
        <taxon>Quillajaceae</taxon>
        <taxon>Quillaja</taxon>
    </lineage>
</organism>